<dbReference type="InterPro" id="IPR001296">
    <property type="entry name" value="Glyco_trans_1"/>
</dbReference>
<evidence type="ECO:0000259" key="2">
    <source>
        <dbReference type="Pfam" id="PF13439"/>
    </source>
</evidence>
<dbReference type="AlphaFoldDB" id="A0A5P2YBA6"/>
<dbReference type="InterPro" id="IPR028098">
    <property type="entry name" value="Glyco_trans_4-like_N"/>
</dbReference>
<dbReference type="RefSeq" id="WP_118897114.1">
    <property type="nucleotide sequence ID" value="NZ_CP079852.1"/>
</dbReference>
<dbReference type="CDD" id="cd03801">
    <property type="entry name" value="GT4_PimA-like"/>
    <property type="match status" value="1"/>
</dbReference>
<feature type="domain" description="Glycosyltransferase subfamily 4-like N-terminal" evidence="2">
    <location>
        <begin position="12"/>
        <end position="175"/>
    </location>
</feature>
<accession>A0A5P2YBA6</accession>
<dbReference type="Pfam" id="PF13439">
    <property type="entry name" value="Glyco_transf_4"/>
    <property type="match status" value="1"/>
</dbReference>
<dbReference type="PANTHER" id="PTHR45947">
    <property type="entry name" value="SULFOQUINOVOSYL TRANSFERASE SQD2"/>
    <property type="match status" value="1"/>
</dbReference>
<dbReference type="PANTHER" id="PTHR45947:SF3">
    <property type="entry name" value="SULFOQUINOVOSYL TRANSFERASE SQD2"/>
    <property type="match status" value="1"/>
</dbReference>
<keyword evidence="3" id="KW-0808">Transferase</keyword>
<dbReference type="InterPro" id="IPR050194">
    <property type="entry name" value="Glycosyltransferase_grp1"/>
</dbReference>
<feature type="domain" description="Glycosyl transferase family 1" evidence="1">
    <location>
        <begin position="186"/>
        <end position="328"/>
    </location>
</feature>
<organism evidence="3">
    <name type="scientific">Klebsiella pneumoniae</name>
    <dbReference type="NCBI Taxonomy" id="573"/>
    <lineage>
        <taxon>Bacteria</taxon>
        <taxon>Pseudomonadati</taxon>
        <taxon>Pseudomonadota</taxon>
        <taxon>Gammaproteobacteria</taxon>
        <taxon>Enterobacterales</taxon>
        <taxon>Enterobacteriaceae</taxon>
        <taxon>Klebsiella/Raoultella group</taxon>
        <taxon>Klebsiella</taxon>
        <taxon>Klebsiella pneumoniae complex</taxon>
    </lineage>
</organism>
<protein>
    <submittedName>
        <fullName evidence="3">Glycosyltransferase</fullName>
    </submittedName>
</protein>
<evidence type="ECO:0000259" key="1">
    <source>
        <dbReference type="Pfam" id="PF00534"/>
    </source>
</evidence>
<dbReference type="SUPFAM" id="SSF53756">
    <property type="entry name" value="UDP-Glycosyltransferase/glycogen phosphorylase"/>
    <property type="match status" value="1"/>
</dbReference>
<dbReference type="EMBL" id="MK593453">
    <property type="protein sequence ID" value="QEV83875.1"/>
    <property type="molecule type" value="Genomic_DNA"/>
</dbReference>
<sequence>MKILHVAETIKGGVATVINELLSYQEKNNDICELAVLIPEEQKEEIYFHGKTKVKLFKRKKRGVKSLFKLLIAFKKELKGNDYDVIHLHSTFAGFVCRLFLLFSRRNVKVVYCPHAFSFMMKTSKYKKLIFATIERCLQHSTDKIICVSEYEKKVAIDYKIKESKIIVIYNGVTDDNHLPILKENKNDFLTFLFIGRFDYQKGYDVLTLAIDKLNNEGFTANYVIVGDYVSENKKDIEFNNKNVIYKGWLDKNEINKLYESCDVLLMPSRWEGFAMVPVEAFKHGVPVIASDIPPFLEIIEDRKNGLIFGNEDVEGLYTKIKEISQFDLTNLSSNAREKYKLFFTGERMASEINKLYIARNDGSNDFR</sequence>
<reference evidence="3" key="1">
    <citation type="submission" date="2019-03" db="EMBL/GenBank/DDBJ databases">
        <title>Genomic surveillance for hypervirulence and multi-drug resistance in invasive Klebsiella pneumoniae from south and southeast Asia.</title>
        <authorList>
            <person name="Wyres K.L."/>
            <person name="Nguyen T.N.T."/>
            <person name="Lam M.M.C."/>
            <person name="Judd L.M."/>
            <person name="van Vinh Chau N."/>
            <person name="Dance D.A.B."/>
            <person name="Ip M."/>
            <person name="Karkey A."/>
            <person name="Ling C.L."/>
            <person name="Miliya T."/>
            <person name="Newton P.N."/>
            <person name="Nguyen L."/>
            <person name="Sengduangphachanh A."/>
            <person name="Turner P."/>
            <person name="Veeraraghavan B."/>
            <person name="Voong Vinh P."/>
            <person name="Vongsouvath M."/>
            <person name="Thomson N.R."/>
            <person name="Baker S."/>
            <person name="Holt K.E."/>
        </authorList>
    </citation>
    <scope>NUCLEOTIDE SEQUENCE</scope>
    <source>
        <strain evidence="3">131211-14450</strain>
    </source>
</reference>
<gene>
    <name evidence="3" type="primary">wcuF</name>
</gene>
<dbReference type="GO" id="GO:0016757">
    <property type="term" value="F:glycosyltransferase activity"/>
    <property type="evidence" value="ECO:0007669"/>
    <property type="project" value="InterPro"/>
</dbReference>
<proteinExistence type="predicted"/>
<dbReference type="Gene3D" id="3.40.50.2000">
    <property type="entry name" value="Glycogen Phosphorylase B"/>
    <property type="match status" value="2"/>
</dbReference>
<name>A0A5P2YBA6_KLEPN</name>
<dbReference type="Pfam" id="PF00534">
    <property type="entry name" value="Glycos_transf_1"/>
    <property type="match status" value="1"/>
</dbReference>
<evidence type="ECO:0000313" key="3">
    <source>
        <dbReference type="EMBL" id="QEV83875.1"/>
    </source>
</evidence>